<sequence length="280" mass="28838">MYDTQTNAPALWQPLLPQPHAQSHKYSRGYVLIQGGYPVTGAARLAAMAAARCGAGMTAIAAPEVALPIYASALLSVMVKPYAHAAELQTLLEDTRVSSYLIGPGAGISQDTRLTTLAMLATGKPVVIDADALTTFAGQTDTLKQAIGASCVITPHEGEFKSVFGISAAHDRPTRITQVMTAAQACGAIVLLKGAHTIIATPEGRVLINEQAPSTLATAGAGDVLAGMIASLLAQGMPAFEACAAATWMHAQAARLFGVGLIAEDLPGMIPAVLQALLKT</sequence>
<keyword evidence="4 6" id="KW-0520">NAD</keyword>
<comment type="catalytic activity">
    <reaction evidence="6">
        <text>(6S)-NADHX + ADP = AMP + phosphate + NADH + H(+)</text>
        <dbReference type="Rhea" id="RHEA:32223"/>
        <dbReference type="ChEBI" id="CHEBI:15378"/>
        <dbReference type="ChEBI" id="CHEBI:43474"/>
        <dbReference type="ChEBI" id="CHEBI:57945"/>
        <dbReference type="ChEBI" id="CHEBI:64074"/>
        <dbReference type="ChEBI" id="CHEBI:456215"/>
        <dbReference type="ChEBI" id="CHEBI:456216"/>
        <dbReference type="EC" id="4.2.1.136"/>
    </reaction>
</comment>
<dbReference type="SUPFAM" id="SSF53613">
    <property type="entry name" value="Ribokinase-like"/>
    <property type="match status" value="1"/>
</dbReference>
<keyword evidence="9" id="KW-1185">Reference proteome</keyword>
<dbReference type="Gene3D" id="3.40.1190.20">
    <property type="match status" value="1"/>
</dbReference>
<dbReference type="Pfam" id="PF01256">
    <property type="entry name" value="Carb_kinase"/>
    <property type="match status" value="1"/>
</dbReference>
<dbReference type="InterPro" id="IPR000631">
    <property type="entry name" value="CARKD"/>
</dbReference>
<dbReference type="EC" id="4.2.1.136" evidence="6"/>
<comment type="catalytic activity">
    <reaction evidence="6">
        <text>(6S)-NADPHX + ADP = AMP + phosphate + NADPH + H(+)</text>
        <dbReference type="Rhea" id="RHEA:32235"/>
        <dbReference type="ChEBI" id="CHEBI:15378"/>
        <dbReference type="ChEBI" id="CHEBI:43474"/>
        <dbReference type="ChEBI" id="CHEBI:57783"/>
        <dbReference type="ChEBI" id="CHEBI:64076"/>
        <dbReference type="ChEBI" id="CHEBI:456215"/>
        <dbReference type="ChEBI" id="CHEBI:456216"/>
        <dbReference type="EC" id="4.2.1.136"/>
    </reaction>
</comment>
<comment type="function">
    <text evidence="6">Catalyzes the dehydration of the S-form of NAD(P)HX at the expense of ADP, which is converted to AMP. Together with NAD(P)HX epimerase, which catalyzes the epimerization of the S- and R-forms, the enzyme allows the repair of both epimers of NAD(P)HX, a damaged form of NAD(P)H that is a result of enzymatic or heat-dependent hydration.</text>
</comment>
<protein>
    <recommendedName>
        <fullName evidence="6">ADP-dependent (S)-NAD(P)H-hydrate dehydratase</fullName>
        <ecNumber evidence="6">4.2.1.136</ecNumber>
    </recommendedName>
    <alternativeName>
        <fullName evidence="6">ADP-dependent NAD(P)HX dehydratase</fullName>
    </alternativeName>
</protein>
<evidence type="ECO:0000313" key="8">
    <source>
        <dbReference type="EMBL" id="MFD0929936.1"/>
    </source>
</evidence>
<keyword evidence="1 6" id="KW-0547">Nucleotide-binding</keyword>
<accession>A0ABW3GMH9</accession>
<evidence type="ECO:0000256" key="6">
    <source>
        <dbReference type="HAMAP-Rule" id="MF_01965"/>
    </source>
</evidence>
<feature type="binding site" evidence="6">
    <location>
        <position position="105"/>
    </location>
    <ligand>
        <name>(6S)-NADPHX</name>
        <dbReference type="ChEBI" id="CHEBI:64076"/>
    </ligand>
</feature>
<dbReference type="RefSeq" id="WP_379075864.1">
    <property type="nucleotide sequence ID" value="NZ_JBHTJW010000002.1"/>
</dbReference>
<reference evidence="9" key="1">
    <citation type="journal article" date="2019" name="Int. J. Syst. Evol. Microbiol.">
        <title>The Global Catalogue of Microorganisms (GCM) 10K type strain sequencing project: providing services to taxonomists for standard genome sequencing and annotation.</title>
        <authorList>
            <consortium name="The Broad Institute Genomics Platform"/>
            <consortium name="The Broad Institute Genome Sequencing Center for Infectious Disease"/>
            <person name="Wu L."/>
            <person name="Ma J."/>
        </authorList>
    </citation>
    <scope>NUCLEOTIDE SEQUENCE [LARGE SCALE GENOMIC DNA]</scope>
    <source>
        <strain evidence="9">CCUG 59685</strain>
    </source>
</reference>
<evidence type="ECO:0000259" key="7">
    <source>
        <dbReference type="PROSITE" id="PS51383"/>
    </source>
</evidence>
<evidence type="ECO:0000256" key="4">
    <source>
        <dbReference type="ARBA" id="ARBA00023027"/>
    </source>
</evidence>
<dbReference type="PROSITE" id="PS01050">
    <property type="entry name" value="YJEF_C_2"/>
    <property type="match status" value="1"/>
</dbReference>
<keyword evidence="5 6" id="KW-0456">Lyase</keyword>
<comment type="caution">
    <text evidence="8">The sequence shown here is derived from an EMBL/GenBank/DDBJ whole genome shotgun (WGS) entry which is preliminary data.</text>
</comment>
<feature type="binding site" evidence="6">
    <location>
        <position position="42"/>
    </location>
    <ligand>
        <name>(6S)-NADPHX</name>
        <dbReference type="ChEBI" id="CHEBI:64076"/>
    </ligand>
</feature>
<feature type="binding site" evidence="6">
    <location>
        <position position="223"/>
    </location>
    <ligand>
        <name>(6S)-NADPHX</name>
        <dbReference type="ChEBI" id="CHEBI:64076"/>
    </ligand>
</feature>
<dbReference type="InterPro" id="IPR029056">
    <property type="entry name" value="Ribokinase-like"/>
</dbReference>
<dbReference type="NCBIfam" id="TIGR00196">
    <property type="entry name" value="yjeF_cterm"/>
    <property type="match status" value="1"/>
</dbReference>
<feature type="domain" description="YjeF C-terminal" evidence="7">
    <location>
        <begin position="8"/>
        <end position="277"/>
    </location>
</feature>
<dbReference type="PROSITE" id="PS51383">
    <property type="entry name" value="YJEF_C_3"/>
    <property type="match status" value="1"/>
</dbReference>
<keyword evidence="2 6" id="KW-0067">ATP-binding</keyword>
<evidence type="ECO:0000256" key="5">
    <source>
        <dbReference type="ARBA" id="ARBA00023239"/>
    </source>
</evidence>
<feature type="binding site" evidence="6">
    <location>
        <begin position="193"/>
        <end position="197"/>
    </location>
    <ligand>
        <name>AMP</name>
        <dbReference type="ChEBI" id="CHEBI:456215"/>
    </ligand>
</feature>
<evidence type="ECO:0000256" key="3">
    <source>
        <dbReference type="ARBA" id="ARBA00022857"/>
    </source>
</evidence>
<evidence type="ECO:0000256" key="2">
    <source>
        <dbReference type="ARBA" id="ARBA00022840"/>
    </source>
</evidence>
<keyword evidence="3 6" id="KW-0521">NADP</keyword>
<organism evidence="8 9">
    <name type="scientific">Methylophilus glucosoxydans</name>
    <dbReference type="NCBI Taxonomy" id="752553"/>
    <lineage>
        <taxon>Bacteria</taxon>
        <taxon>Pseudomonadati</taxon>
        <taxon>Pseudomonadota</taxon>
        <taxon>Betaproteobacteria</taxon>
        <taxon>Nitrosomonadales</taxon>
        <taxon>Methylophilaceae</taxon>
        <taxon>Methylophilus</taxon>
    </lineage>
</organism>
<dbReference type="CDD" id="cd01171">
    <property type="entry name" value="YXKO-related"/>
    <property type="match status" value="1"/>
</dbReference>
<comment type="subunit">
    <text evidence="6">Homotetramer.</text>
</comment>
<comment type="similarity">
    <text evidence="6">Belongs to the NnrD/CARKD family.</text>
</comment>
<dbReference type="HAMAP" id="MF_01965">
    <property type="entry name" value="NADHX_dehydratase"/>
    <property type="match status" value="1"/>
</dbReference>
<evidence type="ECO:0000313" key="9">
    <source>
        <dbReference type="Proteomes" id="UP001597106"/>
    </source>
</evidence>
<dbReference type="PANTHER" id="PTHR12592">
    <property type="entry name" value="ATP-DEPENDENT (S)-NAD(P)H-HYDRATE DEHYDRATASE FAMILY MEMBER"/>
    <property type="match status" value="1"/>
</dbReference>
<dbReference type="EMBL" id="JBHTJW010000002">
    <property type="protein sequence ID" value="MFD0929936.1"/>
    <property type="molecule type" value="Genomic_DNA"/>
</dbReference>
<dbReference type="InterPro" id="IPR017953">
    <property type="entry name" value="Carbohydrate_kinase_pred_CS"/>
</dbReference>
<gene>
    <name evidence="6" type="primary">nnrD</name>
    <name evidence="8" type="ORF">ACFQ1T_09115</name>
</gene>
<comment type="cofactor">
    <cofactor evidence="6">
        <name>Mg(2+)</name>
        <dbReference type="ChEBI" id="CHEBI:18420"/>
    </cofactor>
</comment>
<dbReference type="PANTHER" id="PTHR12592:SF0">
    <property type="entry name" value="ATP-DEPENDENT (S)-NAD(P)H-HYDRATE DEHYDRATASE"/>
    <property type="match status" value="1"/>
</dbReference>
<feature type="binding site" evidence="6">
    <location>
        <position position="222"/>
    </location>
    <ligand>
        <name>AMP</name>
        <dbReference type="ChEBI" id="CHEBI:456215"/>
    </ligand>
</feature>
<name>A0ABW3GMH9_9PROT</name>
<evidence type="ECO:0000256" key="1">
    <source>
        <dbReference type="ARBA" id="ARBA00022741"/>
    </source>
</evidence>
<proteinExistence type="inferred from homology"/>
<dbReference type="Proteomes" id="UP001597106">
    <property type="component" value="Unassembled WGS sequence"/>
</dbReference>
<feature type="binding site" evidence="6">
    <location>
        <position position="156"/>
    </location>
    <ligand>
        <name>(6S)-NADPHX</name>
        <dbReference type="ChEBI" id="CHEBI:64076"/>
    </ligand>
</feature>